<evidence type="ECO:0000256" key="4">
    <source>
        <dbReference type="ARBA" id="ARBA00022840"/>
    </source>
</evidence>
<dbReference type="PANTHER" id="PTHR10099">
    <property type="entry name" value="PHOSPHORIBOSYLFORMYLGLYCINAMIDINE SYNTHASE"/>
    <property type="match status" value="1"/>
</dbReference>
<sequence>MLILRGAPALSDFRTQKLQQRLAAAVGGPLEVYAEYIHFAELEQTLDPEEMAVLERVLRYGPRLEGHEPRGRLVLVTPRPGTISPWSTKATDIAHNCGLGKIERLERGVAYYLQGALGEAELDLARAQLHDRMTEVVFAELEEAACLFSHAEPRPFTRVDVIGGGRAALE</sequence>
<dbReference type="InterPro" id="IPR040707">
    <property type="entry name" value="FGAR-AT_N"/>
</dbReference>
<dbReference type="GO" id="GO:0004642">
    <property type="term" value="F:phosphoribosylformylglycinamidine synthase activity"/>
    <property type="evidence" value="ECO:0007669"/>
    <property type="project" value="TreeGrafter"/>
</dbReference>
<feature type="non-terminal residue" evidence="6">
    <location>
        <position position="170"/>
    </location>
</feature>
<name>A0A657PJ65_9GAMM</name>
<keyword evidence="1" id="KW-0436">Ligase</keyword>
<proteinExistence type="predicted"/>
<dbReference type="GO" id="GO:0005524">
    <property type="term" value="F:ATP binding"/>
    <property type="evidence" value="ECO:0007669"/>
    <property type="project" value="UniProtKB-KW"/>
</dbReference>
<accession>A0A657PJ65</accession>
<dbReference type="AlphaFoldDB" id="A0A657PJ65"/>
<dbReference type="SUPFAM" id="SSF82697">
    <property type="entry name" value="PurS-like"/>
    <property type="match status" value="1"/>
</dbReference>
<keyword evidence="2" id="KW-0547">Nucleotide-binding</keyword>
<organism evidence="6 7">
    <name type="scientific">Candidatus Sedimenticola endophacoides</name>
    <dbReference type="NCBI Taxonomy" id="2548426"/>
    <lineage>
        <taxon>Bacteria</taxon>
        <taxon>Pseudomonadati</taxon>
        <taxon>Pseudomonadota</taxon>
        <taxon>Gammaproteobacteria</taxon>
        <taxon>Chromatiales</taxon>
        <taxon>Sedimenticolaceae</taxon>
        <taxon>Sedimenticola</taxon>
    </lineage>
</organism>
<dbReference type="InterPro" id="IPR036604">
    <property type="entry name" value="PurS-like_sf"/>
</dbReference>
<dbReference type="GO" id="GO:0006164">
    <property type="term" value="P:purine nucleotide biosynthetic process"/>
    <property type="evidence" value="ECO:0007669"/>
    <property type="project" value="UniProtKB-KW"/>
</dbReference>
<evidence type="ECO:0000256" key="2">
    <source>
        <dbReference type="ARBA" id="ARBA00022741"/>
    </source>
</evidence>
<dbReference type="Proteomes" id="UP000243361">
    <property type="component" value="Unassembled WGS sequence"/>
</dbReference>
<dbReference type="EMBL" id="MUIE01000344">
    <property type="protein sequence ID" value="OQX32968.1"/>
    <property type="molecule type" value="Genomic_DNA"/>
</dbReference>
<dbReference type="Pfam" id="PF18076">
    <property type="entry name" value="FGAR-AT_N"/>
    <property type="match status" value="1"/>
</dbReference>
<gene>
    <name evidence="6" type="ORF">B0D84_05270</name>
</gene>
<keyword evidence="4" id="KW-0067">ATP-binding</keyword>
<evidence type="ECO:0000256" key="1">
    <source>
        <dbReference type="ARBA" id="ARBA00022598"/>
    </source>
</evidence>
<protein>
    <recommendedName>
        <fullName evidence="5">Phosphoribosylformylglycinamidine synthase N-terminal domain-containing protein</fullName>
    </recommendedName>
</protein>
<keyword evidence="7" id="KW-1185">Reference proteome</keyword>
<feature type="domain" description="Phosphoribosylformylglycinamidine synthase N-terminal" evidence="5">
    <location>
        <begin position="35"/>
        <end position="148"/>
    </location>
</feature>
<reference evidence="6" key="1">
    <citation type="submission" date="2017-02" db="EMBL/GenBank/DDBJ databases">
        <title>Novel co-symbiosis in the unique lucinid bivalve Phacoides pectinatus.</title>
        <authorList>
            <person name="Lim S.J."/>
            <person name="Davis B.G."/>
            <person name="Gill D.E."/>
            <person name="Engel A.S."/>
            <person name="Anderson L.C."/>
            <person name="Campbell B.J."/>
        </authorList>
    </citation>
    <scope>NUCLEOTIDE SEQUENCE [LARGE SCALE GENOMIC DNA]</scope>
    <source>
        <strain evidence="6">LUC13016_P6</strain>
    </source>
</reference>
<evidence type="ECO:0000313" key="6">
    <source>
        <dbReference type="EMBL" id="OQX32968.1"/>
    </source>
</evidence>
<keyword evidence="3" id="KW-0658">Purine biosynthesis</keyword>
<evidence type="ECO:0000256" key="3">
    <source>
        <dbReference type="ARBA" id="ARBA00022755"/>
    </source>
</evidence>
<dbReference type="PANTHER" id="PTHR10099:SF1">
    <property type="entry name" value="PHOSPHORIBOSYLFORMYLGLYCINAMIDINE SYNTHASE"/>
    <property type="match status" value="1"/>
</dbReference>
<comment type="caution">
    <text evidence="6">The sequence shown here is derived from an EMBL/GenBank/DDBJ whole genome shotgun (WGS) entry which is preliminary data.</text>
</comment>
<evidence type="ECO:0000259" key="5">
    <source>
        <dbReference type="Pfam" id="PF18076"/>
    </source>
</evidence>
<dbReference type="GO" id="GO:0005737">
    <property type="term" value="C:cytoplasm"/>
    <property type="evidence" value="ECO:0007669"/>
    <property type="project" value="TreeGrafter"/>
</dbReference>
<evidence type="ECO:0000313" key="7">
    <source>
        <dbReference type="Proteomes" id="UP000243361"/>
    </source>
</evidence>